<organism evidence="1 2">
    <name type="scientific">Ascaris lumbricoides</name>
    <name type="common">Giant roundworm</name>
    <dbReference type="NCBI Taxonomy" id="6252"/>
    <lineage>
        <taxon>Eukaryota</taxon>
        <taxon>Metazoa</taxon>
        <taxon>Ecdysozoa</taxon>
        <taxon>Nematoda</taxon>
        <taxon>Chromadorea</taxon>
        <taxon>Rhabditida</taxon>
        <taxon>Spirurina</taxon>
        <taxon>Ascaridomorpha</taxon>
        <taxon>Ascaridoidea</taxon>
        <taxon>Ascarididae</taxon>
        <taxon>Ascaris</taxon>
    </lineage>
</organism>
<dbReference type="WBParaSite" id="ALUE_0000846601-mRNA-1">
    <property type="protein sequence ID" value="ALUE_0000846601-mRNA-1"/>
    <property type="gene ID" value="ALUE_0000846601"/>
</dbReference>
<accession>A0A0M3HYA2</accession>
<keyword evidence="1" id="KW-1185">Reference proteome</keyword>
<dbReference type="Proteomes" id="UP000036681">
    <property type="component" value="Unplaced"/>
</dbReference>
<dbReference type="AlphaFoldDB" id="A0A0M3HYA2"/>
<name>A0A0M3HYA2_ASCLU</name>
<protein>
    <submittedName>
        <fullName evidence="2">TIL domain-containing protein</fullName>
    </submittedName>
</protein>
<evidence type="ECO:0000313" key="1">
    <source>
        <dbReference type="Proteomes" id="UP000036681"/>
    </source>
</evidence>
<sequence length="104" mass="11250">MLVRVSACENKFCPVGTFCGIREITSCVKPPCRPLAMCLPESINGCKGHPKCPAGEVCVEHRTSCINRSCKKEAKCAREGTCEALECPPSQHCVADPKPKCVKN</sequence>
<reference evidence="2" key="1">
    <citation type="submission" date="2017-02" db="UniProtKB">
        <authorList>
            <consortium name="WormBaseParasite"/>
        </authorList>
    </citation>
    <scope>IDENTIFICATION</scope>
</reference>
<evidence type="ECO:0000313" key="2">
    <source>
        <dbReference type="WBParaSite" id="ALUE_0000846601-mRNA-1"/>
    </source>
</evidence>
<proteinExistence type="predicted"/>